<dbReference type="HOGENOM" id="CLU_610113_0_0_1"/>
<dbReference type="InParanoid" id="E9G3W5"/>
<dbReference type="OrthoDB" id="6378880at2759"/>
<dbReference type="AlphaFoldDB" id="E9G3W5"/>
<dbReference type="EMBL" id="GL732531">
    <property type="protein sequence ID" value="EFX85914.1"/>
    <property type="molecule type" value="Genomic_DNA"/>
</dbReference>
<dbReference type="KEGG" id="dpx:DAPPUDRAFT_237437"/>
<evidence type="ECO:0000313" key="2">
    <source>
        <dbReference type="Proteomes" id="UP000000305"/>
    </source>
</evidence>
<name>E9G3W5_DAPPU</name>
<sequence>MGTVTKVRSERGQLFFLVGLLAFSWAQVNLLAGNPLLQGATSYTVCVLTTTKTKPTSCYVTAGSVSQCRRKRGIDEKPQLLQFDDFIISPSTVYEIETTAAPVAIDSRIDSNLLWSSFNEDMEYRTSPNLFRQLVSNGCNNLFTVGQSVVNLSQFLACLGLSLQDTTTLTATFTETKTISTGFTTFTIAGCTPAGFPYTTCPQGTSSTTTTTNTNTTTTNTTSTNLLGLAGTVSNVLNTLLPSPVAGIVNPILPPVTNIVSTLPLPSQGVFPGSGTTGSLLGGLLSGGTIPVVGGLLPGQTNTTGLLGGLLPGVSNRPVVGGLPLVGAPQGSSTGGLPVVGGLPSGGSTGGLAVVGGLQQGGTTGGLPVVGGLLSGGSTGGLPLVGGITGGLPMVGGLLSGGSTTGGLPNLGGLLAGTPIGGLPILGGGGVRRDGFQRKPLAYPSLYTE</sequence>
<organism evidence="1 2">
    <name type="scientific">Daphnia pulex</name>
    <name type="common">Water flea</name>
    <dbReference type="NCBI Taxonomy" id="6669"/>
    <lineage>
        <taxon>Eukaryota</taxon>
        <taxon>Metazoa</taxon>
        <taxon>Ecdysozoa</taxon>
        <taxon>Arthropoda</taxon>
        <taxon>Crustacea</taxon>
        <taxon>Branchiopoda</taxon>
        <taxon>Diplostraca</taxon>
        <taxon>Cladocera</taxon>
        <taxon>Anomopoda</taxon>
        <taxon>Daphniidae</taxon>
        <taxon>Daphnia</taxon>
    </lineage>
</organism>
<gene>
    <name evidence="1" type="ORF">DAPPUDRAFT_237437</name>
</gene>
<accession>E9G3W5</accession>
<dbReference type="STRING" id="6669.E9G3W5"/>
<dbReference type="eggNOG" id="ENOG502T8TD">
    <property type="taxonomic scope" value="Eukaryota"/>
</dbReference>
<proteinExistence type="predicted"/>
<keyword evidence="2" id="KW-1185">Reference proteome</keyword>
<dbReference type="Proteomes" id="UP000000305">
    <property type="component" value="Unassembled WGS sequence"/>
</dbReference>
<protein>
    <submittedName>
        <fullName evidence="1">Uncharacterized protein</fullName>
    </submittedName>
</protein>
<reference evidence="1 2" key="1">
    <citation type="journal article" date="2011" name="Science">
        <title>The ecoresponsive genome of Daphnia pulex.</title>
        <authorList>
            <person name="Colbourne J.K."/>
            <person name="Pfrender M.E."/>
            <person name="Gilbert D."/>
            <person name="Thomas W.K."/>
            <person name="Tucker A."/>
            <person name="Oakley T.H."/>
            <person name="Tokishita S."/>
            <person name="Aerts A."/>
            <person name="Arnold G.J."/>
            <person name="Basu M.K."/>
            <person name="Bauer D.J."/>
            <person name="Caceres C.E."/>
            <person name="Carmel L."/>
            <person name="Casola C."/>
            <person name="Choi J.H."/>
            <person name="Detter J.C."/>
            <person name="Dong Q."/>
            <person name="Dusheyko S."/>
            <person name="Eads B.D."/>
            <person name="Frohlich T."/>
            <person name="Geiler-Samerotte K.A."/>
            <person name="Gerlach D."/>
            <person name="Hatcher P."/>
            <person name="Jogdeo S."/>
            <person name="Krijgsveld J."/>
            <person name="Kriventseva E.V."/>
            <person name="Kultz D."/>
            <person name="Laforsch C."/>
            <person name="Lindquist E."/>
            <person name="Lopez J."/>
            <person name="Manak J.R."/>
            <person name="Muller J."/>
            <person name="Pangilinan J."/>
            <person name="Patwardhan R.P."/>
            <person name="Pitluck S."/>
            <person name="Pritham E.J."/>
            <person name="Rechtsteiner A."/>
            <person name="Rho M."/>
            <person name="Rogozin I.B."/>
            <person name="Sakarya O."/>
            <person name="Salamov A."/>
            <person name="Schaack S."/>
            <person name="Shapiro H."/>
            <person name="Shiga Y."/>
            <person name="Skalitzky C."/>
            <person name="Smith Z."/>
            <person name="Souvorov A."/>
            <person name="Sung W."/>
            <person name="Tang Z."/>
            <person name="Tsuchiya D."/>
            <person name="Tu H."/>
            <person name="Vos H."/>
            <person name="Wang M."/>
            <person name="Wolf Y.I."/>
            <person name="Yamagata H."/>
            <person name="Yamada T."/>
            <person name="Ye Y."/>
            <person name="Shaw J.R."/>
            <person name="Andrews J."/>
            <person name="Crease T.J."/>
            <person name="Tang H."/>
            <person name="Lucas S.M."/>
            <person name="Robertson H.M."/>
            <person name="Bork P."/>
            <person name="Koonin E.V."/>
            <person name="Zdobnov E.M."/>
            <person name="Grigoriev I.V."/>
            <person name="Lynch M."/>
            <person name="Boore J.L."/>
        </authorList>
    </citation>
    <scope>NUCLEOTIDE SEQUENCE [LARGE SCALE GENOMIC DNA]</scope>
</reference>
<evidence type="ECO:0000313" key="1">
    <source>
        <dbReference type="EMBL" id="EFX85914.1"/>
    </source>
</evidence>